<dbReference type="InterPro" id="IPR005522">
    <property type="entry name" value="IPK"/>
</dbReference>
<keyword evidence="7" id="KW-1185">Reference proteome</keyword>
<dbReference type="STRING" id="93625.A0A409XM09"/>
<organism evidence="6 7">
    <name type="scientific">Psilocybe cyanescens</name>
    <dbReference type="NCBI Taxonomy" id="93625"/>
    <lineage>
        <taxon>Eukaryota</taxon>
        <taxon>Fungi</taxon>
        <taxon>Dikarya</taxon>
        <taxon>Basidiomycota</taxon>
        <taxon>Agaricomycotina</taxon>
        <taxon>Agaricomycetes</taxon>
        <taxon>Agaricomycetidae</taxon>
        <taxon>Agaricales</taxon>
        <taxon>Agaricineae</taxon>
        <taxon>Strophariaceae</taxon>
        <taxon>Psilocybe</taxon>
    </lineage>
</organism>
<dbReference type="GO" id="GO:0032958">
    <property type="term" value="P:inositol phosphate biosynthetic process"/>
    <property type="evidence" value="ECO:0007669"/>
    <property type="project" value="InterPro"/>
</dbReference>
<evidence type="ECO:0000256" key="3">
    <source>
        <dbReference type="ARBA" id="ARBA00022777"/>
    </source>
</evidence>
<dbReference type="InterPro" id="IPR038286">
    <property type="entry name" value="IPK_sf"/>
</dbReference>
<proteinExistence type="inferred from homology"/>
<dbReference type="Pfam" id="PF03770">
    <property type="entry name" value="IPK"/>
    <property type="match status" value="1"/>
</dbReference>
<comment type="similarity">
    <text evidence="1 4">Belongs to the inositol phosphokinase (IPK) family.</text>
</comment>
<dbReference type="GO" id="GO:0000824">
    <property type="term" value="F:inositol-1,4,5,6-tetrakisphosphate 3-kinase activity"/>
    <property type="evidence" value="ECO:0007669"/>
    <property type="project" value="TreeGrafter"/>
</dbReference>
<dbReference type="GO" id="GO:0005634">
    <property type="term" value="C:nucleus"/>
    <property type="evidence" value="ECO:0007669"/>
    <property type="project" value="TreeGrafter"/>
</dbReference>
<dbReference type="EC" id="2.7.-.-" evidence="4"/>
<evidence type="ECO:0000256" key="4">
    <source>
        <dbReference type="RuleBase" id="RU363090"/>
    </source>
</evidence>
<dbReference type="GO" id="GO:0005737">
    <property type="term" value="C:cytoplasm"/>
    <property type="evidence" value="ECO:0007669"/>
    <property type="project" value="TreeGrafter"/>
</dbReference>
<keyword evidence="2 4" id="KW-0808">Transferase</keyword>
<dbReference type="AlphaFoldDB" id="A0A409XM09"/>
<evidence type="ECO:0000313" key="7">
    <source>
        <dbReference type="Proteomes" id="UP000283269"/>
    </source>
</evidence>
<evidence type="ECO:0000256" key="1">
    <source>
        <dbReference type="ARBA" id="ARBA00007374"/>
    </source>
</evidence>
<evidence type="ECO:0000256" key="5">
    <source>
        <dbReference type="SAM" id="MobiDB-lite"/>
    </source>
</evidence>
<dbReference type="Gene3D" id="3.30.470.160">
    <property type="entry name" value="Inositol polyphosphate kinase"/>
    <property type="match status" value="1"/>
</dbReference>
<evidence type="ECO:0000256" key="2">
    <source>
        <dbReference type="ARBA" id="ARBA00022679"/>
    </source>
</evidence>
<dbReference type="PANTHER" id="PTHR12400:SF108">
    <property type="entry name" value="KINASE"/>
    <property type="match status" value="1"/>
</dbReference>
<evidence type="ECO:0000313" key="6">
    <source>
        <dbReference type="EMBL" id="PPQ91774.1"/>
    </source>
</evidence>
<dbReference type="OrthoDB" id="338650at2759"/>
<dbReference type="Proteomes" id="UP000283269">
    <property type="component" value="Unassembled WGS sequence"/>
</dbReference>
<feature type="compositionally biased region" description="Acidic residues" evidence="5">
    <location>
        <begin position="255"/>
        <end position="277"/>
    </location>
</feature>
<dbReference type="InParanoid" id="A0A409XM09"/>
<dbReference type="SUPFAM" id="SSF56104">
    <property type="entry name" value="SAICAR synthase-like"/>
    <property type="match status" value="1"/>
</dbReference>
<comment type="caution">
    <text evidence="6">The sequence shown here is derived from an EMBL/GenBank/DDBJ whole genome shotgun (WGS) entry which is preliminary data.</text>
</comment>
<accession>A0A409XM09</accession>
<dbReference type="GO" id="GO:0046854">
    <property type="term" value="P:phosphatidylinositol phosphate biosynthetic process"/>
    <property type="evidence" value="ECO:0007669"/>
    <property type="project" value="TreeGrafter"/>
</dbReference>
<dbReference type="GO" id="GO:0008440">
    <property type="term" value="F:inositol-1,4,5-trisphosphate 3-kinase activity"/>
    <property type="evidence" value="ECO:0007669"/>
    <property type="project" value="TreeGrafter"/>
</dbReference>
<dbReference type="EMBL" id="NHYD01001248">
    <property type="protein sequence ID" value="PPQ91774.1"/>
    <property type="molecule type" value="Genomic_DNA"/>
</dbReference>
<name>A0A409XM09_PSICY</name>
<gene>
    <name evidence="6" type="ORF">CVT25_000418</name>
</gene>
<keyword evidence="3 4" id="KW-0418">Kinase</keyword>
<feature type="region of interest" description="Disordered" evidence="5">
    <location>
        <begin position="255"/>
        <end position="284"/>
    </location>
</feature>
<dbReference type="PANTHER" id="PTHR12400">
    <property type="entry name" value="INOSITOL POLYPHOSPHATE KINASE"/>
    <property type="match status" value="1"/>
</dbReference>
<reference evidence="6 7" key="1">
    <citation type="journal article" date="2018" name="Evol. Lett.">
        <title>Horizontal gene cluster transfer increased hallucinogenic mushroom diversity.</title>
        <authorList>
            <person name="Reynolds H.T."/>
            <person name="Vijayakumar V."/>
            <person name="Gluck-Thaler E."/>
            <person name="Korotkin H.B."/>
            <person name="Matheny P.B."/>
            <person name="Slot J.C."/>
        </authorList>
    </citation>
    <scope>NUCLEOTIDE SEQUENCE [LARGE SCALE GENOMIC DNA]</scope>
    <source>
        <strain evidence="6 7">2631</strain>
    </source>
</reference>
<protein>
    <recommendedName>
        <fullName evidence="4">Kinase</fullName>
        <ecNumber evidence="4">2.7.-.-</ecNumber>
    </recommendedName>
</protein>
<sequence length="330" mass="35931">MADLSSTHALSSQVGGHAGVTTTEDGSLLIKPALHRELEFYQKLQRDSSLDELRAFTPKFLGTLRLEGQVDPAHADLTQGLSLVLENVSYPFLKPNILDIKLGTVLYDETASEEKVARMLKTAKETTSLETGVRLTGFQVYDNVTSLPVNTPKSYGKSIRADQLGEGIAKFFPVGTPVSAADHVDAVVDGAALSPSSGLLRETLVPILHAIREEVALIREVFSEIELRMVGGSLLVIYEADWARAEEGIKQYLADEEEEGAEEEEEEEEGEEEDDDEATAKRPGPPFVVKLIDFAHTLFAPGQGPDQGVLLGMDTVLKLLDARLKEITTS</sequence>